<name>A0A5B8V3R8_9SPHI</name>
<dbReference type="AlphaFoldDB" id="A0A5B8V3R8"/>
<proteinExistence type="predicted"/>
<evidence type="ECO:0000313" key="2">
    <source>
        <dbReference type="EMBL" id="QEC65675.1"/>
    </source>
</evidence>
<dbReference type="OrthoDB" id="680163at2"/>
<feature type="domain" description="EfeO-type cupredoxin-like" evidence="1">
    <location>
        <begin position="26"/>
        <end position="109"/>
    </location>
</feature>
<dbReference type="PANTHER" id="PTHR36507">
    <property type="entry name" value="BLL1555 PROTEIN"/>
    <property type="match status" value="1"/>
</dbReference>
<evidence type="ECO:0000313" key="3">
    <source>
        <dbReference type="Proteomes" id="UP000321479"/>
    </source>
</evidence>
<sequence>MASVLFLGACGKSGNSTNPTSSGNTPVAAANVSIENFAFSPATVHVKIGGSVTWTNKDATPHTATDLGGAFDSGSLAVDQTFKKTFATAGTYTYHCTIHSMMANATVVVGN</sequence>
<dbReference type="Gene3D" id="2.60.40.420">
    <property type="entry name" value="Cupredoxins - blue copper proteins"/>
    <property type="match status" value="1"/>
</dbReference>
<reference evidence="2 3" key="1">
    <citation type="journal article" date="2017" name="Curr. Microbiol.">
        <title>Mucilaginibacter ginsenosidivorans sp. nov., Isolated from Soil of Ginseng Field.</title>
        <authorList>
            <person name="Kim M.M."/>
            <person name="Siddiqi M.Z."/>
            <person name="Im W.T."/>
        </authorList>
    </citation>
    <scope>NUCLEOTIDE SEQUENCE [LARGE SCALE GENOMIC DNA]</scope>
    <source>
        <strain evidence="2 3">Gsoil 3017</strain>
    </source>
</reference>
<dbReference type="EMBL" id="CP042436">
    <property type="protein sequence ID" value="QEC65675.1"/>
    <property type="molecule type" value="Genomic_DNA"/>
</dbReference>
<dbReference type="PANTHER" id="PTHR36507:SF1">
    <property type="entry name" value="BLL1555 PROTEIN"/>
    <property type="match status" value="1"/>
</dbReference>
<dbReference type="InterPro" id="IPR052721">
    <property type="entry name" value="ET_Amicyanin"/>
</dbReference>
<keyword evidence="3" id="KW-1185">Reference proteome</keyword>
<accession>A0A5B8V3R8</accession>
<organism evidence="2 3">
    <name type="scientific">Mucilaginibacter ginsenosidivorans</name>
    <dbReference type="NCBI Taxonomy" id="398053"/>
    <lineage>
        <taxon>Bacteria</taxon>
        <taxon>Pseudomonadati</taxon>
        <taxon>Bacteroidota</taxon>
        <taxon>Sphingobacteriia</taxon>
        <taxon>Sphingobacteriales</taxon>
        <taxon>Sphingobacteriaceae</taxon>
        <taxon>Mucilaginibacter</taxon>
    </lineage>
</organism>
<gene>
    <name evidence="2" type="ORF">FRZ54_13810</name>
</gene>
<dbReference type="KEGG" id="mgin:FRZ54_13810"/>
<dbReference type="SUPFAM" id="SSF49503">
    <property type="entry name" value="Cupredoxins"/>
    <property type="match status" value="1"/>
</dbReference>
<dbReference type="InterPro" id="IPR008972">
    <property type="entry name" value="Cupredoxin"/>
</dbReference>
<dbReference type="Proteomes" id="UP000321479">
    <property type="component" value="Chromosome"/>
</dbReference>
<dbReference type="InterPro" id="IPR028096">
    <property type="entry name" value="EfeO_Cupredoxin"/>
</dbReference>
<evidence type="ECO:0000259" key="1">
    <source>
        <dbReference type="Pfam" id="PF13473"/>
    </source>
</evidence>
<protein>
    <submittedName>
        <fullName evidence="2">Amidase</fullName>
    </submittedName>
</protein>
<dbReference type="Pfam" id="PF13473">
    <property type="entry name" value="Cupredoxin_1"/>
    <property type="match status" value="1"/>
</dbReference>